<dbReference type="GO" id="GO:0060271">
    <property type="term" value="P:cilium assembly"/>
    <property type="evidence" value="ECO:0007669"/>
    <property type="project" value="InterPro"/>
</dbReference>
<feature type="domain" description="TRAPP14 N-terminal" evidence="2">
    <location>
        <begin position="1"/>
        <end position="80"/>
    </location>
</feature>
<dbReference type="InterPro" id="IPR055453">
    <property type="entry name" value="TRAPP14_N"/>
</dbReference>
<reference evidence="4 5" key="1">
    <citation type="submission" date="2005-07" db="EMBL/GenBank/DDBJ databases">
        <authorList>
            <person name="Mural R.J."/>
            <person name="Li P.W."/>
            <person name="Adams M.D."/>
            <person name="Amanatides P.G."/>
            <person name="Baden-Tillson H."/>
            <person name="Barnstead M."/>
            <person name="Chin S.H."/>
            <person name="Dew I."/>
            <person name="Evans C.A."/>
            <person name="Ferriera S."/>
            <person name="Flanigan M."/>
            <person name="Fosler C."/>
            <person name="Glodek A."/>
            <person name="Gu Z."/>
            <person name="Holt R.A."/>
            <person name="Jennings D."/>
            <person name="Kraft C.L."/>
            <person name="Lu F."/>
            <person name="Nguyen T."/>
            <person name="Nusskern D.R."/>
            <person name="Pfannkoch C.M."/>
            <person name="Sitter C."/>
            <person name="Sutton G.G."/>
            <person name="Venter J.C."/>
            <person name="Wang Z."/>
            <person name="Woodage T."/>
            <person name="Zheng X.H."/>
            <person name="Zhong F."/>
        </authorList>
    </citation>
    <scope>NUCLEOTIDE SEQUENCE [LARGE SCALE GENOMIC DNA]</scope>
    <source>
        <strain>BN</strain>
        <strain evidence="5">Sprague-Dawley</strain>
    </source>
</reference>
<dbReference type="AlphaFoldDB" id="A6KSU2"/>
<accession>A6KSU2</accession>
<feature type="domain" description="TRAPP14 C-terminal" evidence="3">
    <location>
        <begin position="81"/>
        <end position="125"/>
    </location>
</feature>
<proteinExistence type="predicted"/>
<dbReference type="PANTHER" id="PTHR16096">
    <property type="entry name" value="MICROTUBULE-ASSOCIATED PROTEIN 11"/>
    <property type="match status" value="1"/>
</dbReference>
<evidence type="ECO:0000256" key="1">
    <source>
        <dbReference type="SAM" id="MobiDB-lite"/>
    </source>
</evidence>
<evidence type="ECO:0000259" key="2">
    <source>
        <dbReference type="Pfam" id="PF15806"/>
    </source>
</evidence>
<dbReference type="PANTHER" id="PTHR16096:SF8">
    <property type="entry name" value="TRAFFICKING PROTEIN PARTICLE COMPLEX SUBUNIT 14"/>
    <property type="match status" value="1"/>
</dbReference>
<dbReference type="GO" id="GO:0043014">
    <property type="term" value="F:alpha-tubulin binding"/>
    <property type="evidence" value="ECO:0007669"/>
    <property type="project" value="InterPro"/>
</dbReference>
<dbReference type="InterPro" id="IPR055452">
    <property type="entry name" value="TRAPP14_C"/>
</dbReference>
<feature type="region of interest" description="Disordered" evidence="1">
    <location>
        <begin position="123"/>
        <end position="147"/>
    </location>
</feature>
<dbReference type="Proteomes" id="UP000234681">
    <property type="component" value="Chromosome 12"/>
</dbReference>
<sequence>MGSFCRLPGTSGYFPCPLSALEEHNFLFQLRGGEQPPPGAKEGLEVPLIAVVQWSTPKLPFTQSIYTHYRLPSVRLDRPCFVMTASCESPVRTYERFTVTYTLLNNLQDFLAVRLVWTPEHAQAGGSPTRLRPCPLGGTGKGRSRTVRTDSSKWCQPHLSG</sequence>
<organism evidence="4 5">
    <name type="scientific">Rattus norvegicus</name>
    <name type="common">Rat</name>
    <dbReference type="NCBI Taxonomy" id="10116"/>
    <lineage>
        <taxon>Eukaryota</taxon>
        <taxon>Metazoa</taxon>
        <taxon>Chordata</taxon>
        <taxon>Craniata</taxon>
        <taxon>Vertebrata</taxon>
        <taxon>Euteleostomi</taxon>
        <taxon>Mammalia</taxon>
        <taxon>Eutheria</taxon>
        <taxon>Euarchontoglires</taxon>
        <taxon>Glires</taxon>
        <taxon>Rodentia</taxon>
        <taxon>Myomorpha</taxon>
        <taxon>Muroidea</taxon>
        <taxon>Muridae</taxon>
        <taxon>Murinae</taxon>
        <taxon>Rattus</taxon>
    </lineage>
</organism>
<evidence type="ECO:0000313" key="4">
    <source>
        <dbReference type="EMBL" id="EDL83907.1"/>
    </source>
</evidence>
<evidence type="ECO:0000259" key="3">
    <source>
        <dbReference type="Pfam" id="PF23652"/>
    </source>
</evidence>
<dbReference type="Pfam" id="PF15806">
    <property type="entry name" value="TRAPP14_N"/>
    <property type="match status" value="1"/>
</dbReference>
<dbReference type="EMBL" id="CH474107">
    <property type="protein sequence ID" value="EDL83907.1"/>
    <property type="molecule type" value="Genomic_DNA"/>
</dbReference>
<dbReference type="Pfam" id="PF23652">
    <property type="entry name" value="TRAPP14_C"/>
    <property type="match status" value="1"/>
</dbReference>
<evidence type="ECO:0000313" key="5">
    <source>
        <dbReference type="Proteomes" id="UP000234681"/>
    </source>
</evidence>
<dbReference type="InterPro" id="IPR031626">
    <property type="entry name" value="TRAPPC14"/>
</dbReference>
<name>A6KSU2_RAT</name>
<gene>
    <name evidence="4" type="ORF">rCG_55969</name>
</gene>
<protein>
    <submittedName>
        <fullName evidence="4">RCG55969, isoform CRA_a</fullName>
    </submittedName>
</protein>